<protein>
    <submittedName>
        <fullName evidence="1">Uncharacterized protein</fullName>
    </submittedName>
</protein>
<dbReference type="Proteomes" id="UP000234323">
    <property type="component" value="Unassembled WGS sequence"/>
</dbReference>
<sequence length="222" mass="25714">MATRVFCHNYPNNLYIDVLYTIRNVRSRYKIIELGHYPQNVKYTQKSSRSVIQYQIPDGYIVKTEAASKTVHCETKYIPVLYTIKWKEGQAEYSISSERSASGVVNAFLKRIDRENSRLSGIHVFGFDIEILHQAQTGKLSIEKNIIIDKRKRPLNEVQSVSQQNKRFALFGRDAHNKIKQLILQHQMLSESGDPVRLHNMELEYERCMKSICGICGAQVNF</sequence>
<organism evidence="1 2">
    <name type="scientific">Rhizophagus irregularis</name>
    <dbReference type="NCBI Taxonomy" id="588596"/>
    <lineage>
        <taxon>Eukaryota</taxon>
        <taxon>Fungi</taxon>
        <taxon>Fungi incertae sedis</taxon>
        <taxon>Mucoromycota</taxon>
        <taxon>Glomeromycotina</taxon>
        <taxon>Glomeromycetes</taxon>
        <taxon>Glomerales</taxon>
        <taxon>Glomeraceae</taxon>
        <taxon>Rhizophagus</taxon>
    </lineage>
</organism>
<dbReference type="AlphaFoldDB" id="A0A2I1GE34"/>
<proteinExistence type="predicted"/>
<evidence type="ECO:0000313" key="2">
    <source>
        <dbReference type="Proteomes" id="UP000234323"/>
    </source>
</evidence>
<evidence type="ECO:0000313" key="1">
    <source>
        <dbReference type="EMBL" id="PKY44892.1"/>
    </source>
</evidence>
<reference evidence="1 2" key="1">
    <citation type="submission" date="2015-10" db="EMBL/GenBank/DDBJ databases">
        <title>Genome analyses suggest a sexual origin of heterokaryosis in a supposedly ancient asexual fungus.</title>
        <authorList>
            <person name="Ropars J."/>
            <person name="Sedzielewska K."/>
            <person name="Noel J."/>
            <person name="Charron P."/>
            <person name="Farinelli L."/>
            <person name="Marton T."/>
            <person name="Kruger M."/>
            <person name="Pelin A."/>
            <person name="Brachmann A."/>
            <person name="Corradi N."/>
        </authorList>
    </citation>
    <scope>NUCLEOTIDE SEQUENCE [LARGE SCALE GENOMIC DNA]</scope>
    <source>
        <strain evidence="1 2">A4</strain>
    </source>
</reference>
<dbReference type="VEuPathDB" id="FungiDB:FUN_017433"/>
<dbReference type="VEuPathDB" id="FungiDB:RhiirFUN_019132"/>
<name>A0A2I1GE34_9GLOM</name>
<dbReference type="VEuPathDB" id="FungiDB:RhiirA1_506033"/>
<accession>A0A2I1GE34</accession>
<comment type="caution">
    <text evidence="1">The sequence shown here is derived from an EMBL/GenBank/DDBJ whole genome shotgun (WGS) entry which is preliminary data.</text>
</comment>
<dbReference type="EMBL" id="LLXI01000352">
    <property type="protein sequence ID" value="PKY44892.1"/>
    <property type="molecule type" value="Genomic_DNA"/>
</dbReference>
<gene>
    <name evidence="1" type="ORF">RhiirA4_419408</name>
</gene>
<keyword evidence="2" id="KW-1185">Reference proteome</keyword>